<sequence>MQIFPCAIQSKFSVVKSAPPSDRVTTRGEKIYGAIVQKRAEIDQKIAQKRAEIDEKMAFTKKKIDEKMARKRAEIDQKMRRMHDDFEPVIEDGDVDIMMPPKKVIPSVLRQQVTKADHVPCEECKREKARGDALGFHFCPNDEVVGFRTKAGPIARPSASTSCSDPGAAERTG</sequence>
<comment type="caution">
    <text evidence="2">The sequence shown here is derived from an EMBL/GenBank/DDBJ whole genome shotgun (WGS) entry which is preliminary data.</text>
</comment>
<dbReference type="Proteomes" id="UP001634007">
    <property type="component" value="Unassembled WGS sequence"/>
</dbReference>
<reference evidence="2 3" key="1">
    <citation type="submission" date="2024-11" db="EMBL/GenBank/DDBJ databases">
        <title>Chromosome-level genome assembly of Eucalyptus globulus Labill. provides insights into its genome evolution.</title>
        <authorList>
            <person name="Li X."/>
        </authorList>
    </citation>
    <scope>NUCLEOTIDE SEQUENCE [LARGE SCALE GENOMIC DNA]</scope>
    <source>
        <strain evidence="2">CL2024</strain>
        <tissue evidence="2">Fresh tender leaves</tissue>
    </source>
</reference>
<dbReference type="AlphaFoldDB" id="A0ABD3JQI3"/>
<keyword evidence="3" id="KW-1185">Reference proteome</keyword>
<dbReference type="EMBL" id="JBJKBG010000007">
    <property type="protein sequence ID" value="KAL3729890.1"/>
    <property type="molecule type" value="Genomic_DNA"/>
</dbReference>
<accession>A0ABD3JQI3</accession>
<evidence type="ECO:0000256" key="1">
    <source>
        <dbReference type="SAM" id="MobiDB-lite"/>
    </source>
</evidence>
<name>A0ABD3JQI3_EUCGL</name>
<dbReference type="PANTHER" id="PTHR36351">
    <property type="entry name" value="EMBRYO SAC DEVELOPMENT ARREST 12"/>
    <property type="match status" value="1"/>
</dbReference>
<evidence type="ECO:0000313" key="2">
    <source>
        <dbReference type="EMBL" id="KAL3729890.1"/>
    </source>
</evidence>
<evidence type="ECO:0000313" key="3">
    <source>
        <dbReference type="Proteomes" id="UP001634007"/>
    </source>
</evidence>
<proteinExistence type="predicted"/>
<protein>
    <submittedName>
        <fullName evidence="2">Uncharacterized protein</fullName>
    </submittedName>
</protein>
<dbReference type="PANTHER" id="PTHR36351:SF1">
    <property type="entry name" value="EMBRYO SAC DEVELOPMENT ARREST 12"/>
    <property type="match status" value="1"/>
</dbReference>
<feature type="region of interest" description="Disordered" evidence="1">
    <location>
        <begin position="153"/>
        <end position="173"/>
    </location>
</feature>
<gene>
    <name evidence="2" type="ORF">ACJRO7_026959</name>
</gene>
<organism evidence="2 3">
    <name type="scientific">Eucalyptus globulus</name>
    <name type="common">Tasmanian blue gum</name>
    <dbReference type="NCBI Taxonomy" id="34317"/>
    <lineage>
        <taxon>Eukaryota</taxon>
        <taxon>Viridiplantae</taxon>
        <taxon>Streptophyta</taxon>
        <taxon>Embryophyta</taxon>
        <taxon>Tracheophyta</taxon>
        <taxon>Spermatophyta</taxon>
        <taxon>Magnoliopsida</taxon>
        <taxon>eudicotyledons</taxon>
        <taxon>Gunneridae</taxon>
        <taxon>Pentapetalae</taxon>
        <taxon>rosids</taxon>
        <taxon>malvids</taxon>
        <taxon>Myrtales</taxon>
        <taxon>Myrtaceae</taxon>
        <taxon>Myrtoideae</taxon>
        <taxon>Eucalypteae</taxon>
        <taxon>Eucalyptus</taxon>
    </lineage>
</organism>